<name>A0A1E1J2X7_LEIGU</name>
<protein>
    <submittedName>
        <fullName evidence="1">Uncharacterized protein</fullName>
    </submittedName>
</protein>
<organism evidence="1">
    <name type="scientific">Leishmania guyanensis</name>
    <dbReference type="NCBI Taxonomy" id="5670"/>
    <lineage>
        <taxon>Eukaryota</taxon>
        <taxon>Discoba</taxon>
        <taxon>Euglenozoa</taxon>
        <taxon>Kinetoplastea</taxon>
        <taxon>Metakinetoplastina</taxon>
        <taxon>Trypanosomatida</taxon>
        <taxon>Trypanosomatidae</taxon>
        <taxon>Leishmaniinae</taxon>
        <taxon>Leishmania</taxon>
        <taxon>Leishmania guyanensis species complex</taxon>
    </lineage>
</organism>
<evidence type="ECO:0000313" key="1">
    <source>
        <dbReference type="EMBL" id="CCM17944.1"/>
    </source>
</evidence>
<reference evidence="1" key="1">
    <citation type="submission" date="2012-08" db="EMBL/GenBank/DDBJ databases">
        <title>Comparative genomics of metastatic and non-metastatic Leishmania guyanensis provides insights into polygenic factors involved in Leishmania RNA virus infection.</title>
        <authorList>
            <person name="Smith D."/>
            <person name="Hertz-Fowler C."/>
            <person name="Martin R."/>
            <person name="Dickens N."/>
            <person name="Fasel N."/>
            <person name="Falquet L."/>
            <person name="Beverley S."/>
            <person name="Zangger H."/>
            <person name="Calderon-Copete S."/>
            <person name="Mottram J."/>
            <person name="Xenarios I."/>
        </authorList>
    </citation>
    <scope>NUCLEOTIDE SEQUENCE</scope>
    <source>
        <strain evidence="1">MHOM/BR/75/M4147/SSU:IR2SAT-LUC</strain>
    </source>
</reference>
<proteinExistence type="predicted"/>
<sequence>MSYLSNSVMPPSLPPSLSLSVCVCMCVHMRPSQTLFVFAFRCCLPTHPFFLLLVVLVLLTRLLVPSAFTPALLRLRLVNGFRRHPSGSTIWQGVATLSTSCAAPQPPPAPSLLPIVQHSRGLVRVCLSPPPFL</sequence>
<dbReference type="EMBL" id="CALQ01001450">
    <property type="protein sequence ID" value="CCM17944.1"/>
    <property type="molecule type" value="Genomic_DNA"/>
</dbReference>
<gene>
    <name evidence="1" type="primary">LgM4147LRVhigh.31.01820.00110</name>
    <name evidence="1" type="ORF">BN36_3154350</name>
</gene>
<accession>A0A1E1J2X7</accession>
<dbReference type="AlphaFoldDB" id="A0A1E1J2X7"/>